<proteinExistence type="predicted"/>
<feature type="region of interest" description="Disordered" evidence="1">
    <location>
        <begin position="133"/>
        <end position="152"/>
    </location>
</feature>
<dbReference type="Proteomes" id="UP001500755">
    <property type="component" value="Unassembled WGS sequence"/>
</dbReference>
<gene>
    <name evidence="2" type="ORF">GCM10009755_02680</name>
</gene>
<evidence type="ECO:0000313" key="2">
    <source>
        <dbReference type="EMBL" id="GAA1998788.1"/>
    </source>
</evidence>
<evidence type="ECO:0000256" key="1">
    <source>
        <dbReference type="SAM" id="MobiDB-lite"/>
    </source>
</evidence>
<name>A0ABN2T5R8_9MICO</name>
<accession>A0ABN2T5R8</accession>
<evidence type="ECO:0008006" key="4">
    <source>
        <dbReference type="Google" id="ProtNLM"/>
    </source>
</evidence>
<reference evidence="3" key="1">
    <citation type="journal article" date="2019" name="Int. J. Syst. Evol. Microbiol.">
        <title>The Global Catalogue of Microorganisms (GCM) 10K type strain sequencing project: providing services to taxonomists for standard genome sequencing and annotation.</title>
        <authorList>
            <consortium name="The Broad Institute Genomics Platform"/>
            <consortium name="The Broad Institute Genome Sequencing Center for Infectious Disease"/>
            <person name="Wu L."/>
            <person name="Ma J."/>
        </authorList>
    </citation>
    <scope>NUCLEOTIDE SEQUENCE [LARGE SCALE GENOMIC DNA]</scope>
    <source>
        <strain evidence="3">JCM 14546</strain>
    </source>
</reference>
<evidence type="ECO:0000313" key="3">
    <source>
        <dbReference type="Proteomes" id="UP001500755"/>
    </source>
</evidence>
<protein>
    <recommendedName>
        <fullName evidence="4">WXG100 family type VII secretion target</fullName>
    </recommendedName>
</protein>
<sequence>MSITAPEIFDAPKGNENSLDSAAQTLRSKAGTVGTTLSTYTNRTASAMDAMSSVRAQQLFYYVGKATSMLKNAESTASGAADAISEFSGELSDVKEVLETERNKWVDLAHDERALREAYESWQESLTLYTDPLQPQPPLLTPSPAPPASPPVLTPPSTYNPYVQVPTVDLTPTGVRLMISNDARHYPDTSQVITGAQGELEDKAADQQLRMTVAASTAAETLTGLCLELDPVDVMAEAKAYELELFETRTGMTLADLGYDTPEEQLAWLTGEGQQMRDHELRYSEYTQRGFGQRTEQDLVDAGELPPEALDDGLYTPGTVPGVPPREDWSHLLEDGTLDGVVGDLRRQFPSVLGRGGSPLTEPWSAMPQGPSYFDPPVPADGTGTPDEAAAVDSGQGFDVRSAVSLAGTGRHVWRYYIPFSNSDPRIVRLGRLGVDLYGSGRERFDDWWNGRAHNPNFANIADRMSLSGSPHTQFYNPLRGESAFRNPYEAFITGDRDPGAARVMQPDGSYRAGHIARIQQGAGQTSAFTPNWLTGKFPDMNPKLANGISAFDLGVSRTLGVAGVVSDVGQLISGDSKYGMDTTRGRVDYAMAGVGAASGIAGLASTAGLVTLGTVAAPVTMAAGAVAGAWAIGNLVYDNAEKIDETLDDAGAAANQWLSEHGGVVGDVVGDGVAATLHGVGNLATGFKSGVDATVDLAKDVGDALTFWD</sequence>
<organism evidence="2 3">
    <name type="scientific">Brevibacterium samyangense</name>
    <dbReference type="NCBI Taxonomy" id="366888"/>
    <lineage>
        <taxon>Bacteria</taxon>
        <taxon>Bacillati</taxon>
        <taxon>Actinomycetota</taxon>
        <taxon>Actinomycetes</taxon>
        <taxon>Micrococcales</taxon>
        <taxon>Brevibacteriaceae</taxon>
        <taxon>Brevibacterium</taxon>
    </lineage>
</organism>
<dbReference type="EMBL" id="BAAANO010000004">
    <property type="protein sequence ID" value="GAA1998788.1"/>
    <property type="molecule type" value="Genomic_DNA"/>
</dbReference>
<dbReference type="RefSeq" id="WP_344306275.1">
    <property type="nucleotide sequence ID" value="NZ_BAAANO010000004.1"/>
</dbReference>
<feature type="compositionally biased region" description="Pro residues" evidence="1">
    <location>
        <begin position="134"/>
        <end position="152"/>
    </location>
</feature>
<keyword evidence="3" id="KW-1185">Reference proteome</keyword>
<comment type="caution">
    <text evidence="2">The sequence shown here is derived from an EMBL/GenBank/DDBJ whole genome shotgun (WGS) entry which is preliminary data.</text>
</comment>